<reference evidence="1" key="1">
    <citation type="submission" date="2020-06" db="EMBL/GenBank/DDBJ databases">
        <authorList>
            <person name="Li T."/>
            <person name="Hu X."/>
            <person name="Zhang T."/>
            <person name="Song X."/>
            <person name="Zhang H."/>
            <person name="Dai N."/>
            <person name="Sheng W."/>
            <person name="Hou X."/>
            <person name="Wei L."/>
        </authorList>
    </citation>
    <scope>NUCLEOTIDE SEQUENCE</scope>
    <source>
        <strain evidence="1">KEN1</strain>
        <tissue evidence="1">Leaf</tissue>
    </source>
</reference>
<protein>
    <submittedName>
        <fullName evidence="1">Uncharacterized protein</fullName>
    </submittedName>
</protein>
<name>A0AAW2XPJ8_9LAMI</name>
<dbReference type="AlphaFoldDB" id="A0AAW2XPJ8"/>
<evidence type="ECO:0000313" key="1">
    <source>
        <dbReference type="EMBL" id="KAL0453735.1"/>
    </source>
</evidence>
<dbReference type="EMBL" id="JACGWN010000004">
    <property type="protein sequence ID" value="KAL0453735.1"/>
    <property type="molecule type" value="Genomic_DNA"/>
</dbReference>
<comment type="caution">
    <text evidence="1">The sequence shown here is derived from an EMBL/GenBank/DDBJ whole genome shotgun (WGS) entry which is preliminary data.</text>
</comment>
<reference evidence="1" key="2">
    <citation type="journal article" date="2024" name="Plant">
        <title>Genomic evolution and insights into agronomic trait innovations of Sesamum species.</title>
        <authorList>
            <person name="Miao H."/>
            <person name="Wang L."/>
            <person name="Qu L."/>
            <person name="Liu H."/>
            <person name="Sun Y."/>
            <person name="Le M."/>
            <person name="Wang Q."/>
            <person name="Wei S."/>
            <person name="Zheng Y."/>
            <person name="Lin W."/>
            <person name="Duan Y."/>
            <person name="Cao H."/>
            <person name="Xiong S."/>
            <person name="Wang X."/>
            <person name="Wei L."/>
            <person name="Li C."/>
            <person name="Ma Q."/>
            <person name="Ju M."/>
            <person name="Zhao R."/>
            <person name="Li G."/>
            <person name="Mu C."/>
            <person name="Tian Q."/>
            <person name="Mei H."/>
            <person name="Zhang T."/>
            <person name="Gao T."/>
            <person name="Zhang H."/>
        </authorList>
    </citation>
    <scope>NUCLEOTIDE SEQUENCE</scope>
    <source>
        <strain evidence="1">KEN1</strain>
    </source>
</reference>
<gene>
    <name evidence="1" type="ORF">Slati_1351600</name>
</gene>
<organism evidence="1">
    <name type="scientific">Sesamum latifolium</name>
    <dbReference type="NCBI Taxonomy" id="2727402"/>
    <lineage>
        <taxon>Eukaryota</taxon>
        <taxon>Viridiplantae</taxon>
        <taxon>Streptophyta</taxon>
        <taxon>Embryophyta</taxon>
        <taxon>Tracheophyta</taxon>
        <taxon>Spermatophyta</taxon>
        <taxon>Magnoliopsida</taxon>
        <taxon>eudicotyledons</taxon>
        <taxon>Gunneridae</taxon>
        <taxon>Pentapetalae</taxon>
        <taxon>asterids</taxon>
        <taxon>lamiids</taxon>
        <taxon>Lamiales</taxon>
        <taxon>Pedaliaceae</taxon>
        <taxon>Sesamum</taxon>
    </lineage>
</organism>
<sequence>MQKELAALKEDCSEELLKVADQARLNFPHIEEGQRYLESYWESRLLVYQKSEEFWGTVPKIAAIFLQYDFQSCQEQFVAQGYPPPGIFIIFLS</sequence>
<proteinExistence type="predicted"/>
<accession>A0AAW2XPJ8</accession>